<accession>A0A9Q2ZK82</accession>
<protein>
    <submittedName>
        <fullName evidence="2">NrdH-redoxin</fullName>
    </submittedName>
</protein>
<evidence type="ECO:0000313" key="2">
    <source>
        <dbReference type="EMBL" id="MBT1541476.1"/>
    </source>
</evidence>
<sequence length="83" mass="8957">MSITVYTKSGFCGMCLATERALDSAGIEYTEAILDDVDQAQIEEWKTTLGMNAPIVVTDTETGSWSGFRPDMIGELASSTAAW</sequence>
<gene>
    <name evidence="2" type="ORF">KK103_06855</name>
</gene>
<dbReference type="Gene3D" id="3.40.30.10">
    <property type="entry name" value="Glutaredoxin"/>
    <property type="match status" value="1"/>
</dbReference>
<dbReference type="CDD" id="cd02976">
    <property type="entry name" value="NrdH"/>
    <property type="match status" value="1"/>
</dbReference>
<dbReference type="Pfam" id="PF00462">
    <property type="entry name" value="Glutaredoxin"/>
    <property type="match status" value="1"/>
</dbReference>
<name>A0A9Q2ZK82_9MICO</name>
<dbReference type="SUPFAM" id="SSF52833">
    <property type="entry name" value="Thioredoxin-like"/>
    <property type="match status" value="1"/>
</dbReference>
<dbReference type="InterPro" id="IPR002109">
    <property type="entry name" value="Glutaredoxin"/>
</dbReference>
<evidence type="ECO:0000313" key="3">
    <source>
        <dbReference type="Proteomes" id="UP000709437"/>
    </source>
</evidence>
<evidence type="ECO:0000259" key="1">
    <source>
        <dbReference type="Pfam" id="PF00462"/>
    </source>
</evidence>
<organism evidence="2 3">
    <name type="scientific">Curtobacterium flaccumfaciens pv. flaccumfaciens</name>
    <dbReference type="NCBI Taxonomy" id="138532"/>
    <lineage>
        <taxon>Bacteria</taxon>
        <taxon>Bacillati</taxon>
        <taxon>Actinomycetota</taxon>
        <taxon>Actinomycetes</taxon>
        <taxon>Micrococcales</taxon>
        <taxon>Microbacteriaceae</taxon>
        <taxon>Curtobacterium</taxon>
    </lineage>
</organism>
<comment type="caution">
    <text evidence="2">The sequence shown here is derived from an EMBL/GenBank/DDBJ whole genome shotgun (WGS) entry which is preliminary data.</text>
</comment>
<dbReference type="AlphaFoldDB" id="A0A9Q2ZK82"/>
<proteinExistence type="predicted"/>
<reference evidence="2" key="1">
    <citation type="submission" date="2021-05" db="EMBL/GenBank/DDBJ databases">
        <title>Whole genome sequence of Curtobacterium flaccumfaciens pv. flaccumfaciens strain CFBP 3417.</title>
        <authorList>
            <person name="Osdaghi E."/>
            <person name="Taghouti G."/>
            <person name="Portier P."/>
            <person name="Fazliarab A."/>
            <person name="Taghavi S.M."/>
            <person name="Briand M."/>
            <person name="Le-Saux M."/>
            <person name="Jacques M.-A."/>
        </authorList>
    </citation>
    <scope>NUCLEOTIDE SEQUENCE</scope>
    <source>
        <strain evidence="2">CFBP 3417</strain>
    </source>
</reference>
<dbReference type="Proteomes" id="UP000709437">
    <property type="component" value="Unassembled WGS sequence"/>
</dbReference>
<feature type="domain" description="Glutaredoxin" evidence="1">
    <location>
        <begin position="3"/>
        <end position="60"/>
    </location>
</feature>
<dbReference type="InterPro" id="IPR036249">
    <property type="entry name" value="Thioredoxin-like_sf"/>
</dbReference>
<dbReference type="RefSeq" id="WP_214562647.1">
    <property type="nucleotide sequence ID" value="NZ_JAHEWX010000006.1"/>
</dbReference>
<dbReference type="EMBL" id="JAHEWX010000006">
    <property type="protein sequence ID" value="MBT1541476.1"/>
    <property type="molecule type" value="Genomic_DNA"/>
</dbReference>